<dbReference type="PROSITE" id="PS00346">
    <property type="entry name" value="ETS_DOMAIN_2"/>
    <property type="match status" value="1"/>
</dbReference>
<dbReference type="InterPro" id="IPR036388">
    <property type="entry name" value="WH-like_DNA-bd_sf"/>
</dbReference>
<gene>
    <name evidence="5" type="ORF">DC041_0001684</name>
</gene>
<feature type="domain" description="ETS" evidence="4">
    <location>
        <begin position="473"/>
        <end position="553"/>
    </location>
</feature>
<dbReference type="SUPFAM" id="SSF46785">
    <property type="entry name" value="Winged helix' DNA-binding domain"/>
    <property type="match status" value="1"/>
</dbReference>
<evidence type="ECO:0000313" key="5">
    <source>
        <dbReference type="EMBL" id="RTG87746.1"/>
    </source>
</evidence>
<sequence>MYTDDGCWMQTNEDALIHLRPSPHHEFHNLWITESTSKPYSFNISSTYSSSSSPVPDPSFLTDNTTNTSVILDSQYNPYFNNTGNLHVPYRYMWDKEDDYYLYTSKSCYCELQKNELISHSEIDSFNHYQTREVNGCLSHKICGCTANYPSICEIHSTDINTEKSRKITTDYSIQSTKICGFPEYMVPEKSNQNSNAFIEVALNTVKSQKCYKLVLCGNIFKSCYCELQKNELISHSEIDSFNHYQTREVNGCLSHKICGCTANYPSICEIHSTDINTEKSRKITTDYSIQSTKICGFPEYMVPEKSNQNSNAFIEDTKNSSWFTFSPFLSMNPKLDNTYNESFSKWPLNNFTTISNNELSSSSLSLSKTCTEHCLTNNELQLDTNSFESNTKSSSNSLLSFNDSNEIKINEKKLLKPCQTNLLNDHLIERSLMEKSSLSLMNNHENNNSNNNGNLMAAASAALANLHRRGSLQLWQFLIALLDDKESQHLICWTGRTLEFKLNDPEEVARLWGIQKNRPAMNYDKLSRSLRYYYEKGIMQKVSGERYVYRFVYEPELLFSLAFPGEEHSNQQLISSMTTTKTNTDDKLSDQLKQLSDNSINTPDKLGTSNSHFCIASNHFNNQLTGNNTECIPISKEKLGVKRKYNDILKGGNENNHYENNHEIPISTVVTNVNDNQQVQLPDKYGCGSVFSNDEAMCSKQNVNNNNIITPNQHYNENSKDFLMYVYESQNNLTDKLSDNSNWPKTDSLLQTNSVSAINESLASHIDWFDNLTIQKEQEQQLPMLHCTNSENNHTMNYSSNFSNYHQYDLEHYLLSSPNIYDEIDIWSDKQDYYLSEVLNETYNKEQEKLLSSSSSSSSPALSSQPPLSSSSFISSLNDRNSILSTPPSVTVNLQNIYEINYGLLTTNEKLPYHPF</sequence>
<dbReference type="FunFam" id="1.10.10.10:FF:000055">
    <property type="entry name" value="ETS translocation variant 4 isoform 1"/>
    <property type="match status" value="1"/>
</dbReference>
<comment type="subcellular location">
    <subcellularLocation>
        <location evidence="3">Nucleus</location>
    </subcellularLocation>
</comment>
<dbReference type="SMART" id="SM00413">
    <property type="entry name" value="ETS"/>
    <property type="match status" value="1"/>
</dbReference>
<dbReference type="Pfam" id="PF00178">
    <property type="entry name" value="Ets"/>
    <property type="match status" value="1"/>
</dbReference>
<dbReference type="PROSITE" id="PS50061">
    <property type="entry name" value="ETS_DOMAIN_3"/>
    <property type="match status" value="1"/>
</dbReference>
<dbReference type="AlphaFoldDB" id="A0A430QJB7"/>
<dbReference type="STRING" id="6184.A0A430QJB7"/>
<proteinExistence type="inferred from homology"/>
<keyword evidence="2 3" id="KW-0238">DNA-binding</keyword>
<dbReference type="PANTHER" id="PTHR11849">
    <property type="entry name" value="ETS"/>
    <property type="match status" value="1"/>
</dbReference>
<evidence type="ECO:0000259" key="4">
    <source>
        <dbReference type="PROSITE" id="PS50061"/>
    </source>
</evidence>
<dbReference type="PRINTS" id="PR00454">
    <property type="entry name" value="ETSDOMAIN"/>
</dbReference>
<dbReference type="PANTHER" id="PTHR11849:SF282">
    <property type="entry name" value="ETV5-RELATED PROTEIN ETS96B"/>
    <property type="match status" value="1"/>
</dbReference>
<dbReference type="GO" id="GO:0000981">
    <property type="term" value="F:DNA-binding transcription factor activity, RNA polymerase II-specific"/>
    <property type="evidence" value="ECO:0007669"/>
    <property type="project" value="TreeGrafter"/>
</dbReference>
<accession>A0A430QJB7</accession>
<evidence type="ECO:0000313" key="6">
    <source>
        <dbReference type="Proteomes" id="UP000290809"/>
    </source>
</evidence>
<dbReference type="EMBL" id="QMKO01001646">
    <property type="protein sequence ID" value="RTG87746.1"/>
    <property type="molecule type" value="Genomic_DNA"/>
</dbReference>
<dbReference type="InterPro" id="IPR046328">
    <property type="entry name" value="ETS_fam"/>
</dbReference>
<dbReference type="GO" id="GO:0043565">
    <property type="term" value="F:sequence-specific DNA binding"/>
    <property type="evidence" value="ECO:0007669"/>
    <property type="project" value="InterPro"/>
</dbReference>
<dbReference type="InterPro" id="IPR036390">
    <property type="entry name" value="WH_DNA-bd_sf"/>
</dbReference>
<organism evidence="5 6">
    <name type="scientific">Schistosoma bovis</name>
    <name type="common">Blood fluke</name>
    <dbReference type="NCBI Taxonomy" id="6184"/>
    <lineage>
        <taxon>Eukaryota</taxon>
        <taxon>Metazoa</taxon>
        <taxon>Spiralia</taxon>
        <taxon>Lophotrochozoa</taxon>
        <taxon>Platyhelminthes</taxon>
        <taxon>Trematoda</taxon>
        <taxon>Digenea</taxon>
        <taxon>Strigeidida</taxon>
        <taxon>Schistosomatoidea</taxon>
        <taxon>Schistosomatidae</taxon>
        <taxon>Schistosoma</taxon>
    </lineage>
</organism>
<keyword evidence="6" id="KW-1185">Reference proteome</keyword>
<name>A0A430QJB7_SCHBO</name>
<evidence type="ECO:0000256" key="3">
    <source>
        <dbReference type="RuleBase" id="RU004019"/>
    </source>
</evidence>
<keyword evidence="3" id="KW-0539">Nucleus</keyword>
<comment type="caution">
    <text evidence="5">The sequence shown here is derived from an EMBL/GenBank/DDBJ whole genome shotgun (WGS) entry which is preliminary data.</text>
</comment>
<evidence type="ECO:0000256" key="2">
    <source>
        <dbReference type="ARBA" id="ARBA00023125"/>
    </source>
</evidence>
<dbReference type="InterPro" id="IPR000418">
    <property type="entry name" value="Ets_dom"/>
</dbReference>
<dbReference type="Proteomes" id="UP000290809">
    <property type="component" value="Unassembled WGS sequence"/>
</dbReference>
<dbReference type="GO" id="GO:0005634">
    <property type="term" value="C:nucleus"/>
    <property type="evidence" value="ECO:0007669"/>
    <property type="project" value="UniProtKB-SubCell"/>
</dbReference>
<protein>
    <recommendedName>
        <fullName evidence="4">ETS domain-containing protein</fullName>
    </recommendedName>
</protein>
<evidence type="ECO:0000256" key="1">
    <source>
        <dbReference type="ARBA" id="ARBA00005562"/>
    </source>
</evidence>
<dbReference type="GO" id="GO:0030154">
    <property type="term" value="P:cell differentiation"/>
    <property type="evidence" value="ECO:0007669"/>
    <property type="project" value="TreeGrafter"/>
</dbReference>
<comment type="similarity">
    <text evidence="1 3">Belongs to the ETS family.</text>
</comment>
<reference evidence="5 6" key="1">
    <citation type="journal article" date="2019" name="PLoS Pathog.">
        <title>Genome sequence of the bovine parasite Schistosoma bovis Tanzania.</title>
        <authorList>
            <person name="Oey H."/>
            <person name="Zakrzewski M."/>
            <person name="Gobert G."/>
            <person name="Gravermann K."/>
            <person name="Stoye J."/>
            <person name="Jones M."/>
            <person name="Mcmanus D."/>
            <person name="Krause L."/>
        </authorList>
    </citation>
    <scope>NUCLEOTIDE SEQUENCE [LARGE SCALE GENOMIC DNA]</scope>
    <source>
        <strain evidence="5 6">TAN1997</strain>
    </source>
</reference>
<dbReference type="Gene3D" id="1.10.10.10">
    <property type="entry name" value="Winged helix-like DNA-binding domain superfamily/Winged helix DNA-binding domain"/>
    <property type="match status" value="1"/>
</dbReference>